<evidence type="ECO:0000313" key="3">
    <source>
        <dbReference type="EMBL" id="MFC4913247.1"/>
    </source>
</evidence>
<keyword evidence="2" id="KW-0472">Membrane</keyword>
<accession>A0ABV9U9L8</accession>
<keyword evidence="2" id="KW-0812">Transmembrane</keyword>
<proteinExistence type="predicted"/>
<feature type="transmembrane region" description="Helical" evidence="2">
    <location>
        <begin position="20"/>
        <end position="46"/>
    </location>
</feature>
<dbReference type="EMBL" id="JBHSIT010000016">
    <property type="protein sequence ID" value="MFC4913247.1"/>
    <property type="molecule type" value="Genomic_DNA"/>
</dbReference>
<name>A0ABV9U9L8_9ACTN</name>
<dbReference type="RefSeq" id="WP_378263985.1">
    <property type="nucleotide sequence ID" value="NZ_JBHSIT010000016.1"/>
</dbReference>
<dbReference type="Proteomes" id="UP001595872">
    <property type="component" value="Unassembled WGS sequence"/>
</dbReference>
<sequence length="249" mass="25475">MAPPGPPGFPPPGPPRSGGGGAALAIILGVVALVVIVGGVGAFVLLSGDDKPKRHVAIVPPPSSVPSYTPPSSRISPTSPAGGGGGGGSADPWSILTRTIRTAKGNTFTQEGTRYESCVARANTQMLSTLRTHPCTGRMASGVYVNPSRTIITVLSIAKFESALDARAVVRSIDLHAEPKLLGPAKSSGIPVLRGDPERWTRTYSQGSSVVFAQSYYARGGAVGGASGPVNLTAAELGVEVQNTLIWKN</sequence>
<evidence type="ECO:0000313" key="4">
    <source>
        <dbReference type="Proteomes" id="UP001595872"/>
    </source>
</evidence>
<keyword evidence="4" id="KW-1185">Reference proteome</keyword>
<feature type="region of interest" description="Disordered" evidence="1">
    <location>
        <begin position="54"/>
        <end position="92"/>
    </location>
</feature>
<reference evidence="4" key="1">
    <citation type="journal article" date="2019" name="Int. J. Syst. Evol. Microbiol.">
        <title>The Global Catalogue of Microorganisms (GCM) 10K type strain sequencing project: providing services to taxonomists for standard genome sequencing and annotation.</title>
        <authorList>
            <consortium name="The Broad Institute Genomics Platform"/>
            <consortium name="The Broad Institute Genome Sequencing Center for Infectious Disease"/>
            <person name="Wu L."/>
            <person name="Ma J."/>
        </authorList>
    </citation>
    <scope>NUCLEOTIDE SEQUENCE [LARGE SCALE GENOMIC DNA]</scope>
    <source>
        <strain evidence="4">KLKA75</strain>
    </source>
</reference>
<gene>
    <name evidence="3" type="ORF">ACFPCY_38530</name>
</gene>
<keyword evidence="2" id="KW-1133">Transmembrane helix</keyword>
<evidence type="ECO:0000256" key="1">
    <source>
        <dbReference type="SAM" id="MobiDB-lite"/>
    </source>
</evidence>
<organism evidence="3 4">
    <name type="scientific">Actinomadura gamaensis</name>
    <dbReference type="NCBI Taxonomy" id="1763541"/>
    <lineage>
        <taxon>Bacteria</taxon>
        <taxon>Bacillati</taxon>
        <taxon>Actinomycetota</taxon>
        <taxon>Actinomycetes</taxon>
        <taxon>Streptosporangiales</taxon>
        <taxon>Thermomonosporaceae</taxon>
        <taxon>Actinomadura</taxon>
    </lineage>
</organism>
<protein>
    <submittedName>
        <fullName evidence="3">Uncharacterized protein</fullName>
    </submittedName>
</protein>
<evidence type="ECO:0000256" key="2">
    <source>
        <dbReference type="SAM" id="Phobius"/>
    </source>
</evidence>
<feature type="compositionally biased region" description="Low complexity" evidence="1">
    <location>
        <begin position="65"/>
        <end position="80"/>
    </location>
</feature>
<comment type="caution">
    <text evidence="3">The sequence shown here is derived from an EMBL/GenBank/DDBJ whole genome shotgun (WGS) entry which is preliminary data.</text>
</comment>